<dbReference type="PANTHER" id="PTHR37017:SF11">
    <property type="entry name" value="ESTERASE_LIPASE_THIOESTERASE DOMAIN-CONTAINING PROTEIN"/>
    <property type="match status" value="1"/>
</dbReference>
<evidence type="ECO:0000259" key="1">
    <source>
        <dbReference type="Pfam" id="PF12697"/>
    </source>
</evidence>
<dbReference type="RefSeq" id="WP_157676952.1">
    <property type="nucleotide sequence ID" value="NZ_LT629688.1"/>
</dbReference>
<gene>
    <name evidence="2" type="ORF">SAMN04489747_0686</name>
</gene>
<dbReference type="EMBL" id="LT629688">
    <property type="protein sequence ID" value="SDD31622.1"/>
    <property type="molecule type" value="Genomic_DNA"/>
</dbReference>
<feature type="domain" description="AB hydrolase-1" evidence="1">
    <location>
        <begin position="6"/>
        <end position="214"/>
    </location>
</feature>
<dbReference type="Pfam" id="PF12697">
    <property type="entry name" value="Abhydrolase_6"/>
    <property type="match status" value="1"/>
</dbReference>
<sequence>MTPSVLLLSGAGLPTWVWDRTREGLPVPSTVAPRPTSRSADVAAHARVALAAAPEGPLVVVAHSAGGVVAAELSGLAPDRVRGVLAVAAVVPAAGGSYASSLPRPLRLVLPALLRVAGTRPPEKALRTSLAAGVDEATAQRLVEDFAPESRRYFTSRVSTPLQAPVLGYVTTADDRQLPLAWQHRYLRRLEPGFTRHLPGGHLPMLEHPDRLREAVTAFLDLVAEGGP</sequence>
<evidence type="ECO:0000313" key="2">
    <source>
        <dbReference type="EMBL" id="SDD31622.1"/>
    </source>
</evidence>
<keyword evidence="3" id="KW-1185">Reference proteome</keyword>
<dbReference type="InterPro" id="IPR029058">
    <property type="entry name" value="AB_hydrolase_fold"/>
</dbReference>
<dbReference type="PANTHER" id="PTHR37017">
    <property type="entry name" value="AB HYDROLASE-1 DOMAIN-CONTAINING PROTEIN-RELATED"/>
    <property type="match status" value="1"/>
</dbReference>
<dbReference type="InterPro" id="IPR052897">
    <property type="entry name" value="Sec-Metab_Biosynth_Hydrolase"/>
</dbReference>
<dbReference type="Proteomes" id="UP000198546">
    <property type="component" value="Chromosome i"/>
</dbReference>
<protein>
    <submittedName>
        <fullName evidence="2">Pimeloyl-ACP methyl ester carboxylesterase</fullName>
    </submittedName>
</protein>
<accession>A0A1G6TR32</accession>
<dbReference type="OrthoDB" id="7185741at2"/>
<organism evidence="2 3">
    <name type="scientific">Auraticoccus monumenti</name>
    <dbReference type="NCBI Taxonomy" id="675864"/>
    <lineage>
        <taxon>Bacteria</taxon>
        <taxon>Bacillati</taxon>
        <taxon>Actinomycetota</taxon>
        <taxon>Actinomycetes</taxon>
        <taxon>Propionibacteriales</taxon>
        <taxon>Propionibacteriaceae</taxon>
        <taxon>Auraticoccus</taxon>
    </lineage>
</organism>
<dbReference type="STRING" id="675864.SAMN04489747_0686"/>
<dbReference type="InterPro" id="IPR000073">
    <property type="entry name" value="AB_hydrolase_1"/>
</dbReference>
<proteinExistence type="predicted"/>
<dbReference type="Gene3D" id="3.40.50.1820">
    <property type="entry name" value="alpha/beta hydrolase"/>
    <property type="match status" value="1"/>
</dbReference>
<name>A0A1G6TR32_9ACTN</name>
<evidence type="ECO:0000313" key="3">
    <source>
        <dbReference type="Proteomes" id="UP000198546"/>
    </source>
</evidence>
<reference evidence="2 3" key="1">
    <citation type="submission" date="2016-10" db="EMBL/GenBank/DDBJ databases">
        <authorList>
            <person name="de Groot N.N."/>
        </authorList>
    </citation>
    <scope>NUCLEOTIDE SEQUENCE [LARGE SCALE GENOMIC DNA]</scope>
    <source>
        <strain evidence="2 3">MON 2.2</strain>
    </source>
</reference>
<dbReference type="AlphaFoldDB" id="A0A1G6TR32"/>
<dbReference type="SUPFAM" id="SSF53474">
    <property type="entry name" value="alpha/beta-Hydrolases"/>
    <property type="match status" value="1"/>
</dbReference>
<dbReference type="GO" id="GO:0003824">
    <property type="term" value="F:catalytic activity"/>
    <property type="evidence" value="ECO:0007669"/>
    <property type="project" value="UniProtKB-ARBA"/>
</dbReference>